<dbReference type="InterPro" id="IPR036397">
    <property type="entry name" value="RNaseH_sf"/>
</dbReference>
<dbReference type="AlphaFoldDB" id="A0A2X2J4Q3"/>
<sequence>MYKVAMYNTIKTLLSHGKSIREIASELGMCRKTVSRIQKALERGLEEPLPQVRPKLLDDYLDDIQVYKEMGLSAILIHQRLHEQHGLDVSYPSVARSIERLKKQEVFVPLHSDPGEEAQVDFGYMGTFRRNGRPVKVWVFSMVLSHSRYSFYKLVTSQRVDEFLDCHIKAFEYFGGVPRTVKLDNLKSGVITPDLYEPELQRRYAEFLSYYSCAGIACRPRRPQDKGKVESSIKYVKNNFLKGFDGNSYEDLLCGLKVWNEETCNKRVHGTTRRIPLAVFEQYEKHALLALPPVRYEILEVGSRKVTRLAHVSYRHNYYSVPAAYAGRTVRLESNGTCLKIFDGSTRIALHQVSAQMGMYVSLEEHRPDYKKNISREEYKRLMGSIGPSALLFFEHLLAEVPTHWSPMTRGILNLKKRFTDVQIDLSCKRALHYRAFSYQQVKRICENKLYKQNYEEMVPMVYSSEYEHELGLYDRLTN</sequence>
<dbReference type="Proteomes" id="UP000251241">
    <property type="component" value="Unassembled WGS sequence"/>
</dbReference>
<dbReference type="Pfam" id="PF00665">
    <property type="entry name" value="rve"/>
    <property type="match status" value="1"/>
</dbReference>
<accession>A0A2X2J4Q3</accession>
<dbReference type="InterPro" id="IPR001584">
    <property type="entry name" value="Integrase_cat-core"/>
</dbReference>
<dbReference type="Pfam" id="PF22483">
    <property type="entry name" value="Mu-transpos_C_2"/>
    <property type="match status" value="1"/>
</dbReference>
<gene>
    <name evidence="2" type="ORF">NCTC11343_03594</name>
</gene>
<dbReference type="EMBL" id="UAUU01000009">
    <property type="protein sequence ID" value="SPZ88624.1"/>
    <property type="molecule type" value="Genomic_DNA"/>
</dbReference>
<proteinExistence type="inferred from homology"/>
<protein>
    <submittedName>
        <fullName evidence="2">Transposase and inactivated derivatives</fullName>
    </submittedName>
</protein>
<evidence type="ECO:0000313" key="2">
    <source>
        <dbReference type="EMBL" id="SPZ88624.1"/>
    </source>
</evidence>
<evidence type="ECO:0000313" key="3">
    <source>
        <dbReference type="Proteomes" id="UP000251241"/>
    </source>
</evidence>
<dbReference type="InterPro" id="IPR009057">
    <property type="entry name" value="Homeodomain-like_sf"/>
</dbReference>
<dbReference type="Gene3D" id="3.30.420.10">
    <property type="entry name" value="Ribonuclease H-like superfamily/Ribonuclease H"/>
    <property type="match status" value="1"/>
</dbReference>
<dbReference type="InterPro" id="IPR012337">
    <property type="entry name" value="RNaseH-like_sf"/>
</dbReference>
<dbReference type="InterPro" id="IPR054353">
    <property type="entry name" value="IstA-like_C"/>
</dbReference>
<dbReference type="PANTHER" id="PTHR35004">
    <property type="entry name" value="TRANSPOSASE RV3428C-RELATED"/>
    <property type="match status" value="1"/>
</dbReference>
<dbReference type="GO" id="GO:0015074">
    <property type="term" value="P:DNA integration"/>
    <property type="evidence" value="ECO:0007669"/>
    <property type="project" value="InterPro"/>
</dbReference>
<dbReference type="SUPFAM" id="SSF53098">
    <property type="entry name" value="Ribonuclease H-like"/>
    <property type="match status" value="1"/>
</dbReference>
<evidence type="ECO:0000256" key="1">
    <source>
        <dbReference type="ARBA" id="ARBA00009277"/>
    </source>
</evidence>
<reference evidence="2 3" key="1">
    <citation type="submission" date="2018-06" db="EMBL/GenBank/DDBJ databases">
        <authorList>
            <consortium name="Pathogen Informatics"/>
            <person name="Doyle S."/>
        </authorList>
    </citation>
    <scope>NUCLEOTIDE SEQUENCE [LARGE SCALE GENOMIC DNA]</scope>
    <source>
        <strain evidence="2 3">NCTC11343</strain>
    </source>
</reference>
<dbReference type="RefSeq" id="WP_112375392.1">
    <property type="nucleotide sequence ID" value="NZ_CP069793.1"/>
</dbReference>
<dbReference type="PROSITE" id="PS50994">
    <property type="entry name" value="INTEGRASE"/>
    <property type="match status" value="1"/>
</dbReference>
<organism evidence="2 3">
    <name type="scientific">Sphingobacterium multivorum</name>
    <dbReference type="NCBI Taxonomy" id="28454"/>
    <lineage>
        <taxon>Bacteria</taxon>
        <taxon>Pseudomonadati</taxon>
        <taxon>Bacteroidota</taxon>
        <taxon>Sphingobacteriia</taxon>
        <taxon>Sphingobacteriales</taxon>
        <taxon>Sphingobacteriaceae</taxon>
        <taxon>Sphingobacterium</taxon>
    </lineage>
</organism>
<dbReference type="Gene3D" id="1.10.10.60">
    <property type="entry name" value="Homeodomain-like"/>
    <property type="match status" value="1"/>
</dbReference>
<name>A0A2X2J4Q3_SPHMU</name>
<dbReference type="SUPFAM" id="SSF46689">
    <property type="entry name" value="Homeodomain-like"/>
    <property type="match status" value="1"/>
</dbReference>
<dbReference type="GO" id="GO:0003676">
    <property type="term" value="F:nucleic acid binding"/>
    <property type="evidence" value="ECO:0007669"/>
    <property type="project" value="InterPro"/>
</dbReference>
<comment type="similarity">
    <text evidence="1">Belongs to the transposase IS21/IS408/IS1162 family.</text>
</comment>
<dbReference type="GeneID" id="97183443"/>
<dbReference type="NCBIfam" id="NF033546">
    <property type="entry name" value="transpos_IS21"/>
    <property type="match status" value="1"/>
</dbReference>